<dbReference type="PANTHER" id="PTHR34220:SF7">
    <property type="entry name" value="SENSOR HISTIDINE KINASE YPDA"/>
    <property type="match status" value="1"/>
</dbReference>
<evidence type="ECO:0000313" key="15">
    <source>
        <dbReference type="EMBL" id="OBY11610.1"/>
    </source>
</evidence>
<evidence type="ECO:0000256" key="3">
    <source>
        <dbReference type="ARBA" id="ARBA00012438"/>
    </source>
</evidence>
<dbReference type="Pfam" id="PF02743">
    <property type="entry name" value="dCache_1"/>
    <property type="match status" value="1"/>
</dbReference>
<feature type="domain" description="Histidine kinase" evidence="13">
    <location>
        <begin position="474"/>
        <end position="581"/>
    </location>
</feature>
<evidence type="ECO:0000256" key="11">
    <source>
        <dbReference type="ARBA" id="ARBA00023136"/>
    </source>
</evidence>
<keyword evidence="11 12" id="KW-0472">Membrane</keyword>
<keyword evidence="6" id="KW-0808">Transferase</keyword>
<dbReference type="GO" id="GO:0000155">
    <property type="term" value="F:phosphorelay sensor kinase activity"/>
    <property type="evidence" value="ECO:0007669"/>
    <property type="project" value="InterPro"/>
</dbReference>
<dbReference type="EC" id="2.7.13.3" evidence="3"/>
<dbReference type="AlphaFoldDB" id="A0A174USY8"/>
<dbReference type="PRINTS" id="PR00344">
    <property type="entry name" value="BCTRLSENSOR"/>
</dbReference>
<dbReference type="RefSeq" id="WP_027097132.1">
    <property type="nucleotide sequence ID" value="NZ_CABHIH010000002.1"/>
</dbReference>
<dbReference type="GO" id="GO:0005886">
    <property type="term" value="C:plasma membrane"/>
    <property type="evidence" value="ECO:0007669"/>
    <property type="project" value="UniProtKB-SubCell"/>
</dbReference>
<sequence length="594" mass="68129">MKKINLYKNKSIQYIISISFTIIAVIGMITLGEILYIRFVRLNEEIISKNNKAIVNQVNLNLDSYLRNIMKISDGMYYNVIKKVDFSKDSIDNELNLLYETNKDFLVSITLFSKYGEIVAGYPFKELKESIEPRDNAWFINAVNKKENLHFSTPHVQNLFVDPSYRYRWVVSLSRAVELTYNGETSQGILLVDMNFSGIEQIFKNIDISKSGYVYLVDSKGEIIYHPRQQLIYSNLMNENNEEAVNYEDGTIVESFNDEERVVTTKTVGYTGWKIVAVTPMKDITENYSHMRIFLVLIIFFGVLILTIINIVVSSRIATPIKSLENKVRKFEEGVRNIDFSTSGSYEVKHLGKAINSMVAQMNLLMDNIVREQELKRKTELDALQAQINPHFLYNTLDSIVWMVEGERYEGAVTMVTALARFFRISLSKGKNVIKLKDELEHVSNYLTIQNIRYKNKFSYKIQAEDDVLDLACIKLVVQPLVENAIYHGMEYMDGDGEIDIKAYSENNEAIIEVRDNGPGMTEDIVESLLKKVHASKKGSGVGIRNVNERIKLYFGSIYGLEINSEPDEGTSIKIHIPIIKYDDYEKGGNKKNE</sequence>
<proteinExistence type="predicted"/>
<gene>
    <name evidence="15" type="ORF">CP373A1_04265</name>
</gene>
<evidence type="ECO:0000259" key="14">
    <source>
        <dbReference type="PROSITE" id="PS50885"/>
    </source>
</evidence>
<organism evidence="15 16">
    <name type="scientific">Clostridium paraputrificum</name>
    <dbReference type="NCBI Taxonomy" id="29363"/>
    <lineage>
        <taxon>Bacteria</taxon>
        <taxon>Bacillati</taxon>
        <taxon>Bacillota</taxon>
        <taxon>Clostridia</taxon>
        <taxon>Eubacteriales</taxon>
        <taxon>Clostridiaceae</taxon>
        <taxon>Clostridium</taxon>
    </lineage>
</organism>
<comment type="catalytic activity">
    <reaction evidence="1">
        <text>ATP + protein L-histidine = ADP + protein N-phospho-L-histidine.</text>
        <dbReference type="EC" id="2.7.13.3"/>
    </reaction>
</comment>
<dbReference type="PANTHER" id="PTHR34220">
    <property type="entry name" value="SENSOR HISTIDINE KINASE YPDA"/>
    <property type="match status" value="1"/>
</dbReference>
<evidence type="ECO:0000256" key="7">
    <source>
        <dbReference type="ARBA" id="ARBA00022692"/>
    </source>
</evidence>
<evidence type="ECO:0000256" key="9">
    <source>
        <dbReference type="ARBA" id="ARBA00022989"/>
    </source>
</evidence>
<keyword evidence="8 15" id="KW-0418">Kinase</keyword>
<dbReference type="Gene3D" id="3.30.565.10">
    <property type="entry name" value="Histidine kinase-like ATPase, C-terminal domain"/>
    <property type="match status" value="1"/>
</dbReference>
<dbReference type="PROSITE" id="PS50885">
    <property type="entry name" value="HAMP"/>
    <property type="match status" value="1"/>
</dbReference>
<dbReference type="InterPro" id="IPR003660">
    <property type="entry name" value="HAMP_dom"/>
</dbReference>
<dbReference type="InterPro" id="IPR005467">
    <property type="entry name" value="His_kinase_dom"/>
</dbReference>
<evidence type="ECO:0000256" key="4">
    <source>
        <dbReference type="ARBA" id="ARBA00022475"/>
    </source>
</evidence>
<evidence type="ECO:0000256" key="1">
    <source>
        <dbReference type="ARBA" id="ARBA00000085"/>
    </source>
</evidence>
<feature type="transmembrane region" description="Helical" evidence="12">
    <location>
        <begin position="293"/>
        <end position="313"/>
    </location>
</feature>
<keyword evidence="10" id="KW-0902">Two-component regulatory system</keyword>
<evidence type="ECO:0000256" key="2">
    <source>
        <dbReference type="ARBA" id="ARBA00004651"/>
    </source>
</evidence>
<evidence type="ECO:0000256" key="12">
    <source>
        <dbReference type="SAM" id="Phobius"/>
    </source>
</evidence>
<dbReference type="Gene3D" id="6.10.340.10">
    <property type="match status" value="1"/>
</dbReference>
<reference evidence="15 16" key="1">
    <citation type="submission" date="2016-06" db="EMBL/GenBank/DDBJ databases">
        <authorList>
            <person name="Kjaerup R.B."/>
            <person name="Dalgaard T.S."/>
            <person name="Juul-Madsen H.R."/>
        </authorList>
    </citation>
    <scope>NUCLEOTIDE SEQUENCE [LARGE SCALE GENOMIC DNA]</scope>
    <source>
        <strain evidence="15 16">373-A1</strain>
    </source>
</reference>
<dbReference type="eggNOG" id="COG2972">
    <property type="taxonomic scope" value="Bacteria"/>
</dbReference>
<dbReference type="CDD" id="cd12912">
    <property type="entry name" value="PDC2_MCP_like"/>
    <property type="match status" value="1"/>
</dbReference>
<feature type="transmembrane region" description="Helical" evidence="12">
    <location>
        <begin position="12"/>
        <end position="37"/>
    </location>
</feature>
<evidence type="ECO:0000256" key="6">
    <source>
        <dbReference type="ARBA" id="ARBA00022679"/>
    </source>
</evidence>
<dbReference type="OrthoDB" id="9809348at2"/>
<keyword evidence="4" id="KW-1003">Cell membrane</keyword>
<dbReference type="InterPro" id="IPR010559">
    <property type="entry name" value="Sig_transdc_His_kin_internal"/>
</dbReference>
<evidence type="ECO:0000313" key="16">
    <source>
        <dbReference type="Proteomes" id="UP000092714"/>
    </source>
</evidence>
<dbReference type="InterPro" id="IPR036890">
    <property type="entry name" value="HATPase_C_sf"/>
</dbReference>
<keyword evidence="7 12" id="KW-0812">Transmembrane</keyword>
<evidence type="ECO:0000256" key="10">
    <source>
        <dbReference type="ARBA" id="ARBA00023012"/>
    </source>
</evidence>
<evidence type="ECO:0000256" key="5">
    <source>
        <dbReference type="ARBA" id="ARBA00022553"/>
    </source>
</evidence>
<dbReference type="InterPro" id="IPR004358">
    <property type="entry name" value="Sig_transdc_His_kin-like_C"/>
</dbReference>
<keyword evidence="5" id="KW-0597">Phosphoprotein</keyword>
<dbReference type="InterPro" id="IPR003594">
    <property type="entry name" value="HATPase_dom"/>
</dbReference>
<dbReference type="Proteomes" id="UP000092714">
    <property type="component" value="Unassembled WGS sequence"/>
</dbReference>
<dbReference type="SMART" id="SM00387">
    <property type="entry name" value="HATPase_c"/>
    <property type="match status" value="1"/>
</dbReference>
<dbReference type="PROSITE" id="PS50109">
    <property type="entry name" value="HIS_KIN"/>
    <property type="match status" value="1"/>
</dbReference>
<evidence type="ECO:0000256" key="8">
    <source>
        <dbReference type="ARBA" id="ARBA00022777"/>
    </source>
</evidence>
<dbReference type="Pfam" id="PF02518">
    <property type="entry name" value="HATPase_c"/>
    <property type="match status" value="1"/>
</dbReference>
<name>A0A174USY8_9CLOT</name>
<evidence type="ECO:0000259" key="13">
    <source>
        <dbReference type="PROSITE" id="PS50109"/>
    </source>
</evidence>
<dbReference type="InterPro" id="IPR050640">
    <property type="entry name" value="Bact_2-comp_sensor_kinase"/>
</dbReference>
<keyword evidence="16" id="KW-1185">Reference proteome</keyword>
<accession>A0A174USY8</accession>
<dbReference type="EMBL" id="MAPZ01000011">
    <property type="protein sequence ID" value="OBY11610.1"/>
    <property type="molecule type" value="Genomic_DNA"/>
</dbReference>
<dbReference type="Pfam" id="PF00672">
    <property type="entry name" value="HAMP"/>
    <property type="match status" value="1"/>
</dbReference>
<keyword evidence="9 12" id="KW-1133">Transmembrane helix</keyword>
<dbReference type="Pfam" id="PF06580">
    <property type="entry name" value="His_kinase"/>
    <property type="match status" value="1"/>
</dbReference>
<protein>
    <recommendedName>
        <fullName evidence="3">histidine kinase</fullName>
        <ecNumber evidence="3">2.7.13.3</ecNumber>
    </recommendedName>
</protein>
<comment type="subcellular location">
    <subcellularLocation>
        <location evidence="2">Cell membrane</location>
        <topology evidence="2">Multi-pass membrane protein</topology>
    </subcellularLocation>
</comment>
<dbReference type="InterPro" id="IPR033479">
    <property type="entry name" value="dCache_1"/>
</dbReference>
<comment type="caution">
    <text evidence="15">The sequence shown here is derived from an EMBL/GenBank/DDBJ whole genome shotgun (WGS) entry which is preliminary data.</text>
</comment>
<feature type="domain" description="HAMP" evidence="14">
    <location>
        <begin position="315"/>
        <end position="367"/>
    </location>
</feature>
<dbReference type="GeneID" id="42774966"/>
<dbReference type="SUPFAM" id="SSF55874">
    <property type="entry name" value="ATPase domain of HSP90 chaperone/DNA topoisomerase II/histidine kinase"/>
    <property type="match status" value="1"/>
</dbReference>
<dbReference type="Gene3D" id="3.30.450.20">
    <property type="entry name" value="PAS domain"/>
    <property type="match status" value="1"/>
</dbReference>